<feature type="domain" description="Integrase catalytic" evidence="1">
    <location>
        <begin position="36"/>
        <end position="122"/>
    </location>
</feature>
<dbReference type="Proteomes" id="UP000265520">
    <property type="component" value="Unassembled WGS sequence"/>
</dbReference>
<evidence type="ECO:0000313" key="3">
    <source>
        <dbReference type="Proteomes" id="UP000265520"/>
    </source>
</evidence>
<dbReference type="PANTHER" id="PTHR37984">
    <property type="entry name" value="PROTEIN CBG26694"/>
    <property type="match status" value="1"/>
</dbReference>
<accession>A0A392QYQ8</accession>
<dbReference type="InterPro" id="IPR036397">
    <property type="entry name" value="RNaseH_sf"/>
</dbReference>
<dbReference type="InterPro" id="IPR001584">
    <property type="entry name" value="Integrase_cat-core"/>
</dbReference>
<organism evidence="2 3">
    <name type="scientific">Trifolium medium</name>
    <dbReference type="NCBI Taxonomy" id="97028"/>
    <lineage>
        <taxon>Eukaryota</taxon>
        <taxon>Viridiplantae</taxon>
        <taxon>Streptophyta</taxon>
        <taxon>Embryophyta</taxon>
        <taxon>Tracheophyta</taxon>
        <taxon>Spermatophyta</taxon>
        <taxon>Magnoliopsida</taxon>
        <taxon>eudicotyledons</taxon>
        <taxon>Gunneridae</taxon>
        <taxon>Pentapetalae</taxon>
        <taxon>rosids</taxon>
        <taxon>fabids</taxon>
        <taxon>Fabales</taxon>
        <taxon>Fabaceae</taxon>
        <taxon>Papilionoideae</taxon>
        <taxon>50 kb inversion clade</taxon>
        <taxon>NPAAA clade</taxon>
        <taxon>Hologalegina</taxon>
        <taxon>IRL clade</taxon>
        <taxon>Trifolieae</taxon>
        <taxon>Trifolium</taxon>
    </lineage>
</organism>
<dbReference type="PROSITE" id="PS50994">
    <property type="entry name" value="INTEGRASE"/>
    <property type="match status" value="1"/>
</dbReference>
<dbReference type="GO" id="GO:0003676">
    <property type="term" value="F:nucleic acid binding"/>
    <property type="evidence" value="ECO:0007669"/>
    <property type="project" value="InterPro"/>
</dbReference>
<dbReference type="AlphaFoldDB" id="A0A392QYQ8"/>
<evidence type="ECO:0000313" key="2">
    <source>
        <dbReference type="EMBL" id="MCI29002.1"/>
    </source>
</evidence>
<keyword evidence="3" id="KW-1185">Reference proteome</keyword>
<dbReference type="PANTHER" id="PTHR37984:SF5">
    <property type="entry name" value="PROTEIN NYNRIN-LIKE"/>
    <property type="match status" value="1"/>
</dbReference>
<feature type="non-terminal residue" evidence="2">
    <location>
        <position position="1"/>
    </location>
</feature>
<dbReference type="SUPFAM" id="SSF53098">
    <property type="entry name" value="Ribonuclease H-like"/>
    <property type="match status" value="1"/>
</dbReference>
<dbReference type="Gene3D" id="3.30.420.10">
    <property type="entry name" value="Ribonuclease H-like superfamily/Ribonuclease H"/>
    <property type="match status" value="1"/>
</dbReference>
<protein>
    <recommendedName>
        <fullName evidence="1">Integrase catalytic domain-containing protein</fullName>
    </recommendedName>
</protein>
<sequence>WPKILKDSTAYVKSCDKCQRHTNIHHSPGELLQSVTLSWPFYKWGVDILGPFTIATTQVKFLIVAVDYFTKWIEVEAVATINAERVKQFYWKRIMCRYGIPKNIVFDNGKQFTSECALDSVK</sequence>
<dbReference type="InterPro" id="IPR050951">
    <property type="entry name" value="Retrovirus_Pol_polyprotein"/>
</dbReference>
<reference evidence="2 3" key="1">
    <citation type="journal article" date="2018" name="Front. Plant Sci.">
        <title>Red Clover (Trifolium pratense) and Zigzag Clover (T. medium) - A Picture of Genomic Similarities and Differences.</title>
        <authorList>
            <person name="Dluhosova J."/>
            <person name="Istvanek J."/>
            <person name="Nedelnik J."/>
            <person name="Repkova J."/>
        </authorList>
    </citation>
    <scope>NUCLEOTIDE SEQUENCE [LARGE SCALE GENOMIC DNA]</scope>
    <source>
        <strain evidence="3">cv. 10/8</strain>
        <tissue evidence="2">Leaf</tissue>
    </source>
</reference>
<dbReference type="GO" id="GO:0015074">
    <property type="term" value="P:DNA integration"/>
    <property type="evidence" value="ECO:0007669"/>
    <property type="project" value="InterPro"/>
</dbReference>
<name>A0A392QYQ8_9FABA</name>
<evidence type="ECO:0000259" key="1">
    <source>
        <dbReference type="PROSITE" id="PS50994"/>
    </source>
</evidence>
<proteinExistence type="predicted"/>
<feature type="non-terminal residue" evidence="2">
    <location>
        <position position="122"/>
    </location>
</feature>
<dbReference type="Pfam" id="PF00665">
    <property type="entry name" value="rve"/>
    <property type="match status" value="1"/>
</dbReference>
<comment type="caution">
    <text evidence="2">The sequence shown here is derived from an EMBL/GenBank/DDBJ whole genome shotgun (WGS) entry which is preliminary data.</text>
</comment>
<dbReference type="EMBL" id="LXQA010169632">
    <property type="protein sequence ID" value="MCI29002.1"/>
    <property type="molecule type" value="Genomic_DNA"/>
</dbReference>
<dbReference type="InterPro" id="IPR012337">
    <property type="entry name" value="RNaseH-like_sf"/>
</dbReference>